<sequence>MVRGRIERNVDTTVGIATDALEKSGWIVASAGEVLKGNVALGMGAIFKNVTDIGTESARRGAKLVAENAADAGRDTAAVFGAVTGRSSRRR</sequence>
<proteinExistence type="predicted"/>
<comment type="caution">
    <text evidence="1">The sequence shown here is derived from an EMBL/GenBank/DDBJ whole genome shotgun (WGS) entry which is preliminary data.</text>
</comment>
<reference evidence="2" key="1">
    <citation type="journal article" date="2019" name="Int. J. Syst. Evol. Microbiol.">
        <title>The Global Catalogue of Microorganisms (GCM) 10K type strain sequencing project: providing services to taxonomists for standard genome sequencing and annotation.</title>
        <authorList>
            <consortium name="The Broad Institute Genomics Platform"/>
            <consortium name="The Broad Institute Genome Sequencing Center for Infectious Disease"/>
            <person name="Wu L."/>
            <person name="Ma J."/>
        </authorList>
    </citation>
    <scope>NUCLEOTIDE SEQUENCE [LARGE SCALE GENOMIC DNA]</scope>
    <source>
        <strain evidence="2">JCM 17688</strain>
    </source>
</reference>
<evidence type="ECO:0008006" key="3">
    <source>
        <dbReference type="Google" id="ProtNLM"/>
    </source>
</evidence>
<dbReference type="RefSeq" id="WP_344997336.1">
    <property type="nucleotide sequence ID" value="NZ_BAABFR010000046.1"/>
</dbReference>
<organism evidence="1 2">
    <name type="scientific">Tsukamurella soli</name>
    <dbReference type="NCBI Taxonomy" id="644556"/>
    <lineage>
        <taxon>Bacteria</taxon>
        <taxon>Bacillati</taxon>
        <taxon>Actinomycetota</taxon>
        <taxon>Actinomycetes</taxon>
        <taxon>Mycobacteriales</taxon>
        <taxon>Tsukamurellaceae</taxon>
        <taxon>Tsukamurella</taxon>
    </lineage>
</organism>
<gene>
    <name evidence="1" type="ORF">GCM10023147_29900</name>
</gene>
<evidence type="ECO:0000313" key="1">
    <source>
        <dbReference type="EMBL" id="GAA4396033.1"/>
    </source>
</evidence>
<accession>A0ABP8JU28</accession>
<dbReference type="Proteomes" id="UP001500635">
    <property type="component" value="Unassembled WGS sequence"/>
</dbReference>
<dbReference type="InterPro" id="IPR057513">
    <property type="entry name" value="Rv1893"/>
</dbReference>
<keyword evidence="2" id="KW-1185">Reference proteome</keyword>
<evidence type="ECO:0000313" key="2">
    <source>
        <dbReference type="Proteomes" id="UP001500635"/>
    </source>
</evidence>
<protein>
    <recommendedName>
        <fullName evidence="3">Excreted virulence factor EspC, type VII ESX diderm</fullName>
    </recommendedName>
</protein>
<dbReference type="EMBL" id="BAABFR010000046">
    <property type="protein sequence ID" value="GAA4396033.1"/>
    <property type="molecule type" value="Genomic_DNA"/>
</dbReference>
<dbReference type="Pfam" id="PF23706">
    <property type="entry name" value="Rv1893"/>
    <property type="match status" value="1"/>
</dbReference>
<name>A0ABP8JU28_9ACTN</name>